<proteinExistence type="predicted"/>
<evidence type="ECO:0000313" key="1">
    <source>
        <dbReference type="EMBL" id="JAH01931.1"/>
    </source>
</evidence>
<organism evidence="1">
    <name type="scientific">Anguilla anguilla</name>
    <name type="common">European freshwater eel</name>
    <name type="synonym">Muraena anguilla</name>
    <dbReference type="NCBI Taxonomy" id="7936"/>
    <lineage>
        <taxon>Eukaryota</taxon>
        <taxon>Metazoa</taxon>
        <taxon>Chordata</taxon>
        <taxon>Craniata</taxon>
        <taxon>Vertebrata</taxon>
        <taxon>Euteleostomi</taxon>
        <taxon>Actinopterygii</taxon>
        <taxon>Neopterygii</taxon>
        <taxon>Teleostei</taxon>
        <taxon>Anguilliformes</taxon>
        <taxon>Anguillidae</taxon>
        <taxon>Anguilla</taxon>
    </lineage>
</organism>
<name>A0A0E9PB88_ANGAN</name>
<dbReference type="AlphaFoldDB" id="A0A0E9PB88"/>
<accession>A0A0E9PB88</accession>
<reference evidence="1" key="1">
    <citation type="submission" date="2014-11" db="EMBL/GenBank/DDBJ databases">
        <authorList>
            <person name="Amaro Gonzalez C."/>
        </authorList>
    </citation>
    <scope>NUCLEOTIDE SEQUENCE</scope>
</reference>
<reference evidence="1" key="2">
    <citation type="journal article" date="2015" name="Fish Shellfish Immunol.">
        <title>Early steps in the European eel (Anguilla anguilla)-Vibrio vulnificus interaction in the gills: Role of the RtxA13 toxin.</title>
        <authorList>
            <person name="Callol A."/>
            <person name="Pajuelo D."/>
            <person name="Ebbesson L."/>
            <person name="Teles M."/>
            <person name="MacKenzie S."/>
            <person name="Amaro C."/>
        </authorList>
    </citation>
    <scope>NUCLEOTIDE SEQUENCE</scope>
</reference>
<dbReference type="EMBL" id="GBXM01106646">
    <property type="protein sequence ID" value="JAH01931.1"/>
    <property type="molecule type" value="Transcribed_RNA"/>
</dbReference>
<protein>
    <submittedName>
        <fullName evidence="1">Uncharacterized protein</fullName>
    </submittedName>
</protein>
<sequence length="22" mass="2698">MSKLRCLFKWCHVSGIHRQRDP</sequence>